<evidence type="ECO:0000256" key="1">
    <source>
        <dbReference type="ARBA" id="ARBA00022679"/>
    </source>
</evidence>
<gene>
    <name evidence="2" type="ORF">SAMN05444398_11357</name>
</gene>
<dbReference type="Pfam" id="PF13469">
    <property type="entry name" value="Sulfotransfer_3"/>
    <property type="match status" value="1"/>
</dbReference>
<dbReference type="GO" id="GO:0008476">
    <property type="term" value="F:protein-tyrosine sulfotransferase activity"/>
    <property type="evidence" value="ECO:0007669"/>
    <property type="project" value="InterPro"/>
</dbReference>
<dbReference type="STRING" id="337701.SAMN05444398_11357"/>
<dbReference type="InterPro" id="IPR026634">
    <property type="entry name" value="TPST-like"/>
</dbReference>
<dbReference type="PANTHER" id="PTHR12788">
    <property type="entry name" value="PROTEIN-TYROSINE SULFOTRANSFERASE 2"/>
    <property type="match status" value="1"/>
</dbReference>
<dbReference type="RefSeq" id="WP_073036500.1">
    <property type="nucleotide sequence ID" value="NZ_BMLR01000013.1"/>
</dbReference>
<keyword evidence="1 2" id="KW-0808">Transferase</keyword>
<dbReference type="AlphaFoldDB" id="A0A1M7HQE3"/>
<organism evidence="2 3">
    <name type="scientific">Roseovarius pacificus</name>
    <dbReference type="NCBI Taxonomy" id="337701"/>
    <lineage>
        <taxon>Bacteria</taxon>
        <taxon>Pseudomonadati</taxon>
        <taxon>Pseudomonadota</taxon>
        <taxon>Alphaproteobacteria</taxon>
        <taxon>Rhodobacterales</taxon>
        <taxon>Roseobacteraceae</taxon>
        <taxon>Roseovarius</taxon>
    </lineage>
</organism>
<dbReference type="OrthoDB" id="977108at2"/>
<name>A0A1M7HQE3_9RHOB</name>
<protein>
    <submittedName>
        <fullName evidence="2">Sulfotransferase family protein</fullName>
    </submittedName>
</protein>
<sequence length="316" mass="35686">MTDAPSGDAPVFVFGALRSGTTVFRLMLNAHPALNNPGEVDFLFDHLLLDPDQPGGWRYDLAALCESRGFLASGLSIPAGLDGIALLQDFIGQYRRRGDGVLTLNIHRNIGRVHEILPAVRIIHMLRDPRDVARSSIGMGWAGTLYHGVDQWMNTEREWEATADRLQPDQVLHLRYEDLIDNAPRELHRVCEFLGVAFEDSMLHYHEKTTYSPPDPALIEQWKRKSTPREVALVEGKVSTLLQSRGYSPSGDPVYPGSVERLGLRMVNRLRIWRKAIRRYGLPLFVTDKLARRLGLAALHGRCQRRIRDRDAAALK</sequence>
<dbReference type="SUPFAM" id="SSF52540">
    <property type="entry name" value="P-loop containing nucleoside triphosphate hydrolases"/>
    <property type="match status" value="1"/>
</dbReference>
<dbReference type="Proteomes" id="UP000183974">
    <property type="component" value="Unassembled WGS sequence"/>
</dbReference>
<dbReference type="PANTHER" id="PTHR12788:SF10">
    <property type="entry name" value="PROTEIN-TYROSINE SULFOTRANSFERASE"/>
    <property type="match status" value="1"/>
</dbReference>
<evidence type="ECO:0000313" key="3">
    <source>
        <dbReference type="Proteomes" id="UP000183974"/>
    </source>
</evidence>
<dbReference type="InterPro" id="IPR027417">
    <property type="entry name" value="P-loop_NTPase"/>
</dbReference>
<accession>A0A1M7HQE3</accession>
<dbReference type="EMBL" id="FRBR01000013">
    <property type="protein sequence ID" value="SHM30639.1"/>
    <property type="molecule type" value="Genomic_DNA"/>
</dbReference>
<evidence type="ECO:0000313" key="2">
    <source>
        <dbReference type="EMBL" id="SHM30639.1"/>
    </source>
</evidence>
<reference evidence="2 3" key="1">
    <citation type="submission" date="2016-11" db="EMBL/GenBank/DDBJ databases">
        <authorList>
            <person name="Jaros S."/>
            <person name="Januszkiewicz K."/>
            <person name="Wedrychowicz H."/>
        </authorList>
    </citation>
    <scope>NUCLEOTIDE SEQUENCE [LARGE SCALE GENOMIC DNA]</scope>
    <source>
        <strain evidence="2 3">DSM 29589</strain>
    </source>
</reference>
<dbReference type="Gene3D" id="3.40.50.300">
    <property type="entry name" value="P-loop containing nucleotide triphosphate hydrolases"/>
    <property type="match status" value="1"/>
</dbReference>
<keyword evidence="3" id="KW-1185">Reference proteome</keyword>
<proteinExistence type="predicted"/>